<dbReference type="InterPro" id="IPR001789">
    <property type="entry name" value="Sig_transdc_resp-reg_receiver"/>
</dbReference>
<dbReference type="InterPro" id="IPR017850">
    <property type="entry name" value="Alkaline_phosphatase_core_sf"/>
</dbReference>
<dbReference type="InterPro" id="IPR052048">
    <property type="entry name" value="ST_Response_Regulator"/>
</dbReference>
<proteinExistence type="predicted"/>
<evidence type="ECO:0000256" key="1">
    <source>
        <dbReference type="PROSITE-ProRule" id="PRU00169"/>
    </source>
</evidence>
<dbReference type="EMBL" id="JAUHJS010000003">
    <property type="protein sequence ID" value="MDN4165442.1"/>
    <property type="molecule type" value="Genomic_DNA"/>
</dbReference>
<accession>A0ABT8F4R0</accession>
<dbReference type="RefSeq" id="WP_320003967.1">
    <property type="nucleotide sequence ID" value="NZ_JAUHJS010000003.1"/>
</dbReference>
<dbReference type="Pfam" id="PF08665">
    <property type="entry name" value="PglZ"/>
    <property type="match status" value="1"/>
</dbReference>
<evidence type="ECO:0000313" key="3">
    <source>
        <dbReference type="EMBL" id="MDN4165442.1"/>
    </source>
</evidence>
<evidence type="ECO:0000313" key="4">
    <source>
        <dbReference type="Proteomes" id="UP001168552"/>
    </source>
</evidence>
<dbReference type="PANTHER" id="PTHR43228:SF1">
    <property type="entry name" value="TWO-COMPONENT RESPONSE REGULATOR ARR22"/>
    <property type="match status" value="1"/>
</dbReference>
<dbReference type="CDD" id="cd00156">
    <property type="entry name" value="REC"/>
    <property type="match status" value="1"/>
</dbReference>
<organism evidence="3 4">
    <name type="scientific">Shiella aurantiaca</name>
    <dbReference type="NCBI Taxonomy" id="3058365"/>
    <lineage>
        <taxon>Bacteria</taxon>
        <taxon>Pseudomonadati</taxon>
        <taxon>Bacteroidota</taxon>
        <taxon>Cytophagia</taxon>
        <taxon>Cytophagales</taxon>
        <taxon>Shiellaceae</taxon>
        <taxon>Shiella</taxon>
    </lineage>
</organism>
<protein>
    <submittedName>
        <fullName evidence="3">PglZ domain-containing protein</fullName>
    </submittedName>
</protein>
<dbReference type="PANTHER" id="PTHR43228">
    <property type="entry name" value="TWO-COMPONENT RESPONSE REGULATOR"/>
    <property type="match status" value="1"/>
</dbReference>
<sequence>MQRYSILWADDEIDLLKPHILFLTAKGYDITPVNNGAEAIDKCNSETFDIVFLDENMPGMSGLEALTFIKASKPNLPVIMITKSEEEYIMEEAIGSKIADYLIKPLNPNQILISVKKILDNKRLVNQKTTMGYQQDFRNIMMAFNDHMSHSEWADLYKKLVYWEIEMEQTDNKGMAEVLETQKSEANANFTKFISKNYESWLNDASVDKPLLSHQLMKKKVFPELGEQPVFFILIDNLRYDQWKIIEKDVAELFTIKQEESYFSILPTTTAYARNAIFSGMLPLDMAKYHPDLWSNEGDDEGKNNNEEEFLRRQLKKQTLQIKMSYHKIIHASQGKQLYDNLPNLMHNSLNVLVYNFVDMLSHARTDMQMIRELAPDEGAYRSLTLSWFNHSSLFDTLKWLSEKKVKVILTTDHGTIRVKKPFKIVGDRNTNTNLRYKQGKNLGYEGNNVLEVRKPESFFLPRTNVSTSYVFATDDTFFAYPNNYNQYVSIYKDTFQHGGVSLEEMIIPFILLTSKSSR</sequence>
<dbReference type="Gene3D" id="3.40.720.10">
    <property type="entry name" value="Alkaline Phosphatase, subunit A"/>
    <property type="match status" value="1"/>
</dbReference>
<name>A0ABT8F4R0_9BACT</name>
<dbReference type="Pfam" id="PF00072">
    <property type="entry name" value="Response_reg"/>
    <property type="match status" value="1"/>
</dbReference>
<evidence type="ECO:0000259" key="2">
    <source>
        <dbReference type="PROSITE" id="PS50110"/>
    </source>
</evidence>
<feature type="modified residue" description="4-aspartylphosphate" evidence="1">
    <location>
        <position position="54"/>
    </location>
</feature>
<dbReference type="PROSITE" id="PS50110">
    <property type="entry name" value="RESPONSE_REGULATORY"/>
    <property type="match status" value="1"/>
</dbReference>
<gene>
    <name evidence="3" type="ORF">QWY31_08010</name>
</gene>
<dbReference type="InterPro" id="IPR011006">
    <property type="entry name" value="CheY-like_superfamily"/>
</dbReference>
<dbReference type="SMART" id="SM00448">
    <property type="entry name" value="REC"/>
    <property type="match status" value="1"/>
</dbReference>
<feature type="domain" description="Response regulatory" evidence="2">
    <location>
        <begin position="5"/>
        <end position="119"/>
    </location>
</feature>
<dbReference type="SUPFAM" id="SSF53649">
    <property type="entry name" value="Alkaline phosphatase-like"/>
    <property type="match status" value="1"/>
</dbReference>
<keyword evidence="4" id="KW-1185">Reference proteome</keyword>
<keyword evidence="1" id="KW-0597">Phosphoprotein</keyword>
<dbReference type="Proteomes" id="UP001168552">
    <property type="component" value="Unassembled WGS sequence"/>
</dbReference>
<dbReference type="Gene3D" id="3.40.50.2300">
    <property type="match status" value="1"/>
</dbReference>
<reference evidence="3" key="1">
    <citation type="submission" date="2023-06" db="EMBL/GenBank/DDBJ databases">
        <title>Cytophagales bacterium Strain LB-30, isolated from soil.</title>
        <authorList>
            <person name="Liu B."/>
        </authorList>
    </citation>
    <scope>NUCLEOTIDE SEQUENCE</scope>
    <source>
        <strain evidence="3">LB-30</strain>
    </source>
</reference>
<dbReference type="SUPFAM" id="SSF52172">
    <property type="entry name" value="CheY-like"/>
    <property type="match status" value="1"/>
</dbReference>
<comment type="caution">
    <text evidence="3">The sequence shown here is derived from an EMBL/GenBank/DDBJ whole genome shotgun (WGS) entry which is preliminary data.</text>
</comment>